<evidence type="ECO:0008006" key="4">
    <source>
        <dbReference type="Google" id="ProtNLM"/>
    </source>
</evidence>
<feature type="chain" id="PRO_5037344384" description="YD repeat-containing protein" evidence="1">
    <location>
        <begin position="24"/>
        <end position="1131"/>
    </location>
</feature>
<evidence type="ECO:0000256" key="1">
    <source>
        <dbReference type="SAM" id="SignalP"/>
    </source>
</evidence>
<evidence type="ECO:0000313" key="2">
    <source>
        <dbReference type="EMBL" id="MBB2145810.1"/>
    </source>
</evidence>
<dbReference type="RefSeq" id="WP_182922500.1">
    <property type="nucleotide sequence ID" value="NZ_WNXD01000002.1"/>
</dbReference>
<organism evidence="2 3">
    <name type="scientific">Pedobacter planticolens</name>
    <dbReference type="NCBI Taxonomy" id="2679964"/>
    <lineage>
        <taxon>Bacteria</taxon>
        <taxon>Pseudomonadati</taxon>
        <taxon>Bacteroidota</taxon>
        <taxon>Sphingobacteriia</taxon>
        <taxon>Sphingobacteriales</taxon>
        <taxon>Sphingobacteriaceae</taxon>
        <taxon>Pedobacter</taxon>
    </lineage>
</organism>
<feature type="signal peptide" evidence="1">
    <location>
        <begin position="1"/>
        <end position="23"/>
    </location>
</feature>
<dbReference type="AlphaFoldDB" id="A0A923DZ62"/>
<proteinExistence type="predicted"/>
<dbReference type="EMBL" id="WNXD01000002">
    <property type="protein sequence ID" value="MBB2145810.1"/>
    <property type="molecule type" value="Genomic_DNA"/>
</dbReference>
<name>A0A923DZ62_9SPHI</name>
<comment type="caution">
    <text evidence="2">The sequence shown here is derived from an EMBL/GenBank/DDBJ whole genome shotgun (WGS) entry which is preliminary data.</text>
</comment>
<sequence>MRKLRFLFSLSILVLVLSVWAKAQTPAKAPELPKVLPPSPNAAALGVIGNIPVGLSTGTLNFGLPLLQLSSGNIKLNIAASYSASGIKVDQLASRLGMGWIIDAGGMINRTVHGDADENAVYPTPVANINLNTLPVKEYLERVSLNKDGYDAEPDVFSFNFNGYSGRFVLRPTNKTQVVFLTQSTLKIETDFSTNSLKPYTLKVTDPDGVVYYFGGASATEKSRSSSGGGSNCGKTYDTGIETAWYLTKIIDLNGDYITFSYLPCEITYDISASQSILAMDAITAGQSLYDGATGQVLYPAPGYSSTCISGIVNGGVYLDEILSSKGTKIKFSYVGRSDLDGDKLVSKIEYGLSGATPLKTFDFGYTYGISGSGFNVAYDTSYDPTIFSNRPYLSHIYESDKNLAESKKHNFSYYNINGLPPRLAFAQDKYGYFNGQNNVGFIPGPVSSIFSYIPANRDSYGAYANYGMLSKIYYPTGGTDSLQYEPHGVASEMGSGPLPGAAYVGTVGGVRIARIISHDPVSNTDKIKAYRYNQFSSPTLSSAFVFSLLPNYFTAVERRVTNSTVTAAMFNTYTLASAGGDVASGQFDGSHLFYTDVWESDGADLTNGGTLHQYEILTGRPGPSLMRGYDYAGMPSGLSGATAIHEKYQQVFRVDNLGQKIKLKEVFMTQKSIPIDTVISITGRQNYDIDAVGGPDPFDICFYTFESYWNYNDSTTVITYDSDGLNPVTEVTATSYGNIAHLLPTQSVTEDSYGRKIYRTMEYPHEMVATSSDPTGVYAAMIAKNKINPLIRETQTVASTVIAKKQTNYFESSTGIFVPKTISTYNTSNSSFEDRIRFHQYDAFGNLQSVSQQDGSKISYLYSYHNNYPVLEIKDLDYGTIASTLTPSNIASFGLSTPTRSGIASFIAPLVAAYPKAHITQLSYEDPIGLSSITDAKGMTSFYEYDDFQRLKNIKDQNGDIVKNFSYNYGINVNTAANWTDTNVKTCETVGGSYTGVELMQQVDNNPYSATYNTYRTRSLGNTGNCTSTVYAKVFYENQAVALRRTKADIVVRFFSDAACTLPYSVSGLNVAYEEVDDMYNLISSSSITANGTSSLIATQAIIQENDPSGNPVAFYEFLLSSSIYYTVVY</sequence>
<protein>
    <recommendedName>
        <fullName evidence="4">YD repeat-containing protein</fullName>
    </recommendedName>
</protein>
<evidence type="ECO:0000313" key="3">
    <source>
        <dbReference type="Proteomes" id="UP000601055"/>
    </source>
</evidence>
<keyword evidence="1" id="KW-0732">Signal</keyword>
<gene>
    <name evidence="2" type="ORF">GM921_09950</name>
</gene>
<keyword evidence="3" id="KW-1185">Reference proteome</keyword>
<reference evidence="2" key="1">
    <citation type="submission" date="2019-11" db="EMBL/GenBank/DDBJ databases">
        <title>Description of Pedobacter sp. LMG 31464T.</title>
        <authorList>
            <person name="Carlier A."/>
            <person name="Qi S."/>
            <person name="Vandamme P."/>
        </authorList>
    </citation>
    <scope>NUCLEOTIDE SEQUENCE</scope>
    <source>
        <strain evidence="2">LMG 31464</strain>
    </source>
</reference>
<accession>A0A923DZ62</accession>
<dbReference type="Proteomes" id="UP000601055">
    <property type="component" value="Unassembled WGS sequence"/>
</dbReference>